<dbReference type="InterPro" id="IPR038610">
    <property type="entry name" value="FliK-like_C_sf"/>
</dbReference>
<evidence type="ECO:0000256" key="1">
    <source>
        <dbReference type="SAM" id="MobiDB-lite"/>
    </source>
</evidence>
<evidence type="ECO:0000313" key="3">
    <source>
        <dbReference type="EMBL" id="MEJ5944061.1"/>
    </source>
</evidence>
<evidence type="ECO:0000313" key="4">
    <source>
        <dbReference type="Proteomes" id="UP001387100"/>
    </source>
</evidence>
<feature type="region of interest" description="Disordered" evidence="1">
    <location>
        <begin position="120"/>
        <end position="187"/>
    </location>
</feature>
<reference evidence="3 4" key="1">
    <citation type="journal article" date="2017" name="Int. J. Syst. Evol. Microbiol.">
        <title>Pseudokineococcus basanitobsidens sp. nov., isolated from volcanic rock.</title>
        <authorList>
            <person name="Lee D.W."/>
            <person name="Park M.Y."/>
            <person name="Kim J.J."/>
            <person name="Kim B.S."/>
        </authorList>
    </citation>
    <scope>NUCLEOTIDE SEQUENCE [LARGE SCALE GENOMIC DNA]</scope>
    <source>
        <strain evidence="3 4">DSM 103726</strain>
    </source>
</reference>
<proteinExistence type="predicted"/>
<feature type="compositionally biased region" description="Low complexity" evidence="1">
    <location>
        <begin position="120"/>
        <end position="129"/>
    </location>
</feature>
<dbReference type="CDD" id="cd17470">
    <property type="entry name" value="T3SS_Flik_C"/>
    <property type="match status" value="1"/>
</dbReference>
<protein>
    <submittedName>
        <fullName evidence="3">Flagellar hook-length control protein FliK</fullName>
    </submittedName>
</protein>
<dbReference type="EMBL" id="JBBIAA010000001">
    <property type="protein sequence ID" value="MEJ5944061.1"/>
    <property type="molecule type" value="Genomic_DNA"/>
</dbReference>
<sequence>MPAPASPAASAPTAPAVAAVGSPTPSAPAAWVAAAAAQTPLHAALPDQLVPRAAALRRLGDGVHRVVVRLQPEALGPVRVVAEVVGGALSVQLHATTEVGRDALRQALPELRRDMADAAGGASVDVGPDLGRGGDGSSDGRPWGRQGAPVPGAPRPAWVDGSPATRPADAVRTSPRADGSGLLDLVV</sequence>
<feature type="region of interest" description="Disordered" evidence="1">
    <location>
        <begin position="1"/>
        <end position="25"/>
    </location>
</feature>
<comment type="caution">
    <text evidence="3">The sequence shown here is derived from an EMBL/GenBank/DDBJ whole genome shotgun (WGS) entry which is preliminary data.</text>
</comment>
<keyword evidence="3" id="KW-0969">Cilium</keyword>
<feature type="domain" description="Flagellar hook-length control protein-like C-terminal" evidence="2">
    <location>
        <begin position="58"/>
        <end position="118"/>
    </location>
</feature>
<name>A0ABU8RG58_9ACTN</name>
<dbReference type="Gene3D" id="3.30.750.140">
    <property type="match status" value="1"/>
</dbReference>
<keyword evidence="4" id="KW-1185">Reference proteome</keyword>
<gene>
    <name evidence="3" type="ORF">WDZ17_01950</name>
</gene>
<organism evidence="3 4">
    <name type="scientific">Pseudokineococcus basanitobsidens</name>
    <dbReference type="NCBI Taxonomy" id="1926649"/>
    <lineage>
        <taxon>Bacteria</taxon>
        <taxon>Bacillati</taxon>
        <taxon>Actinomycetota</taxon>
        <taxon>Actinomycetes</taxon>
        <taxon>Kineosporiales</taxon>
        <taxon>Kineosporiaceae</taxon>
        <taxon>Pseudokineococcus</taxon>
    </lineage>
</organism>
<evidence type="ECO:0000259" key="2">
    <source>
        <dbReference type="Pfam" id="PF02120"/>
    </source>
</evidence>
<accession>A0ABU8RG58</accession>
<keyword evidence="3" id="KW-0282">Flagellum</keyword>
<dbReference type="InterPro" id="IPR021136">
    <property type="entry name" value="Flagellar_hook_control-like_C"/>
</dbReference>
<dbReference type="Pfam" id="PF02120">
    <property type="entry name" value="Flg_hook"/>
    <property type="match status" value="1"/>
</dbReference>
<dbReference type="Proteomes" id="UP001387100">
    <property type="component" value="Unassembled WGS sequence"/>
</dbReference>
<keyword evidence="3" id="KW-0966">Cell projection</keyword>